<keyword evidence="8 10" id="KW-0675">Receptor</keyword>
<evidence type="ECO:0000256" key="7">
    <source>
        <dbReference type="ARBA" id="ARBA00023136"/>
    </source>
</evidence>
<dbReference type="AlphaFoldDB" id="A0A821PZL4"/>
<reference evidence="11" key="1">
    <citation type="submission" date="2021-02" db="EMBL/GenBank/DDBJ databases">
        <authorList>
            <person name="Steward A R."/>
        </authorList>
    </citation>
    <scope>NUCLEOTIDE SEQUENCE</scope>
</reference>
<accession>A0A821PZL4</accession>
<feature type="transmembrane region" description="Helical" evidence="10">
    <location>
        <begin position="156"/>
        <end position="174"/>
    </location>
</feature>
<keyword evidence="6 10" id="KW-1133">Transmembrane helix</keyword>
<evidence type="ECO:0000256" key="5">
    <source>
        <dbReference type="ARBA" id="ARBA00022725"/>
    </source>
</evidence>
<comment type="caution">
    <text evidence="11">The sequence shown here is derived from an EMBL/GenBank/DDBJ whole genome shotgun (WGS) entry which is preliminary data.</text>
</comment>
<dbReference type="Pfam" id="PF02949">
    <property type="entry name" value="7tm_6"/>
    <property type="match status" value="1"/>
</dbReference>
<evidence type="ECO:0000313" key="11">
    <source>
        <dbReference type="EMBL" id="CAF4815390.1"/>
    </source>
</evidence>
<proteinExistence type="inferred from homology"/>
<keyword evidence="12" id="KW-1185">Reference proteome</keyword>
<comment type="similarity">
    <text evidence="10">Belongs to the insect chemoreceptor superfamily. Heteromeric odorant receptor channel (TC 1.A.69) family.</text>
</comment>
<evidence type="ECO:0000256" key="3">
    <source>
        <dbReference type="ARBA" id="ARBA00022606"/>
    </source>
</evidence>
<dbReference type="Proteomes" id="UP000663880">
    <property type="component" value="Unassembled WGS sequence"/>
</dbReference>
<keyword evidence="5 10" id="KW-0552">Olfaction</keyword>
<keyword evidence="3 10" id="KW-0716">Sensory transduction</keyword>
<feature type="transmembrane region" description="Helical" evidence="10">
    <location>
        <begin position="18"/>
        <end position="41"/>
    </location>
</feature>
<feature type="transmembrane region" description="Helical" evidence="10">
    <location>
        <begin position="285"/>
        <end position="303"/>
    </location>
</feature>
<keyword evidence="9 10" id="KW-0807">Transducer</keyword>
<feature type="transmembrane region" description="Helical" evidence="10">
    <location>
        <begin position="255"/>
        <end position="273"/>
    </location>
</feature>
<gene>
    <name evidence="11" type="ORF">PMACD_LOCUS4292</name>
</gene>
<keyword evidence="7 10" id="KW-0472">Membrane</keyword>
<dbReference type="GO" id="GO:0005549">
    <property type="term" value="F:odorant binding"/>
    <property type="evidence" value="ECO:0007669"/>
    <property type="project" value="InterPro"/>
</dbReference>
<dbReference type="InterPro" id="IPR004117">
    <property type="entry name" value="7tm6_olfct_rcpt"/>
</dbReference>
<evidence type="ECO:0000256" key="10">
    <source>
        <dbReference type="RuleBase" id="RU351113"/>
    </source>
</evidence>
<dbReference type="PANTHER" id="PTHR21137">
    <property type="entry name" value="ODORANT RECEPTOR"/>
    <property type="match status" value="1"/>
</dbReference>
<dbReference type="GO" id="GO:0005886">
    <property type="term" value="C:plasma membrane"/>
    <property type="evidence" value="ECO:0007669"/>
    <property type="project" value="UniProtKB-SubCell"/>
</dbReference>
<evidence type="ECO:0000313" key="12">
    <source>
        <dbReference type="Proteomes" id="UP000663880"/>
    </source>
</evidence>
<evidence type="ECO:0000256" key="6">
    <source>
        <dbReference type="ARBA" id="ARBA00022989"/>
    </source>
</evidence>
<evidence type="ECO:0000256" key="1">
    <source>
        <dbReference type="ARBA" id="ARBA00004651"/>
    </source>
</evidence>
<organism evidence="11 12">
    <name type="scientific">Pieris macdunnoughi</name>
    <dbReference type="NCBI Taxonomy" id="345717"/>
    <lineage>
        <taxon>Eukaryota</taxon>
        <taxon>Metazoa</taxon>
        <taxon>Ecdysozoa</taxon>
        <taxon>Arthropoda</taxon>
        <taxon>Hexapoda</taxon>
        <taxon>Insecta</taxon>
        <taxon>Pterygota</taxon>
        <taxon>Neoptera</taxon>
        <taxon>Endopterygota</taxon>
        <taxon>Lepidoptera</taxon>
        <taxon>Glossata</taxon>
        <taxon>Ditrysia</taxon>
        <taxon>Papilionoidea</taxon>
        <taxon>Pieridae</taxon>
        <taxon>Pierinae</taxon>
        <taxon>Pieris</taxon>
    </lineage>
</organism>
<evidence type="ECO:0000256" key="8">
    <source>
        <dbReference type="ARBA" id="ARBA00023170"/>
    </source>
</evidence>
<evidence type="ECO:0000256" key="9">
    <source>
        <dbReference type="ARBA" id="ARBA00023224"/>
    </source>
</evidence>
<comment type="caution">
    <text evidence="10">Lacks conserved residue(s) required for the propagation of feature annotation.</text>
</comment>
<name>A0A821PZL4_9NEOP</name>
<dbReference type="EMBL" id="CAJOBZ010000007">
    <property type="protein sequence ID" value="CAF4815390.1"/>
    <property type="molecule type" value="Genomic_DNA"/>
</dbReference>
<keyword evidence="2" id="KW-1003">Cell membrane</keyword>
<dbReference type="PANTHER" id="PTHR21137:SF35">
    <property type="entry name" value="ODORANT RECEPTOR 19A-RELATED"/>
    <property type="match status" value="1"/>
</dbReference>
<feature type="transmembrane region" description="Helical" evidence="10">
    <location>
        <begin position="113"/>
        <end position="131"/>
    </location>
</feature>
<dbReference type="OrthoDB" id="7539170at2759"/>
<dbReference type="GO" id="GO:0007165">
    <property type="term" value="P:signal transduction"/>
    <property type="evidence" value="ECO:0007669"/>
    <property type="project" value="UniProtKB-KW"/>
</dbReference>
<evidence type="ECO:0000256" key="4">
    <source>
        <dbReference type="ARBA" id="ARBA00022692"/>
    </source>
</evidence>
<protein>
    <recommendedName>
        <fullName evidence="10">Odorant receptor</fullName>
    </recommendedName>
</protein>
<sequence>MLQNIVSGLSFSTENKKYYLYSIAVKAALVFLFMSELWQFLSTQWTLDRITDSLNLIMIQLGAFCKYRKKLAYENVFRRLASSMNSPNFDLSTDERKKLLQVWQRRSVGHLKLLLALGTCTVIAWHIYPLVDDLDYNLMVPIRLPFTYQTQLKYPITYFLVIIVFSYMSYFVMVNDLIIQAHVMHLLCQYTILGDCFKHILRDCKLDFRDLNETQLYSNKNFQQKYKKRLGDLIRQHKCILNNTSDLRDILSPPMLAQLAVSTTLICSIGYQLVATSINVNVTKWLMSFLYLGYNMFGLYILCRWCEEVKIQSKAIGDAVYFSGWEDVITQVPGVRSSLLLILARCNKPLVLSAGGMYDLSLEAYATMVKTSYSALTVLLRFRQN</sequence>
<dbReference type="GO" id="GO:0004984">
    <property type="term" value="F:olfactory receptor activity"/>
    <property type="evidence" value="ECO:0007669"/>
    <property type="project" value="InterPro"/>
</dbReference>
<keyword evidence="4 10" id="KW-0812">Transmembrane</keyword>
<comment type="subcellular location">
    <subcellularLocation>
        <location evidence="1 10">Cell membrane</location>
        <topology evidence="1 10">Multi-pass membrane protein</topology>
    </subcellularLocation>
</comment>
<evidence type="ECO:0000256" key="2">
    <source>
        <dbReference type="ARBA" id="ARBA00022475"/>
    </source>
</evidence>